<dbReference type="InterPro" id="IPR035959">
    <property type="entry name" value="RutC-like_sf"/>
</dbReference>
<evidence type="ECO:0000313" key="2">
    <source>
        <dbReference type="Proteomes" id="UP000184330"/>
    </source>
</evidence>
<proteinExistence type="predicted"/>
<dbReference type="SUPFAM" id="SSF55298">
    <property type="entry name" value="YjgF-like"/>
    <property type="match status" value="1"/>
</dbReference>
<dbReference type="EMBL" id="FJOG01000022">
    <property type="protein sequence ID" value="CZR63008.1"/>
    <property type="molecule type" value="Genomic_DNA"/>
</dbReference>
<dbReference type="Gene3D" id="3.30.1330.40">
    <property type="entry name" value="RutC-like"/>
    <property type="match status" value="1"/>
</dbReference>
<name>A0A1L7XDC0_9HELO</name>
<gene>
    <name evidence="1" type="ORF">PAC_12905</name>
</gene>
<accession>A0A1L7XDC0</accession>
<reference evidence="1 2" key="1">
    <citation type="submission" date="2016-03" db="EMBL/GenBank/DDBJ databases">
        <authorList>
            <person name="Ploux O."/>
        </authorList>
    </citation>
    <scope>NUCLEOTIDE SEQUENCE [LARGE SCALE GENOMIC DNA]</scope>
    <source>
        <strain evidence="1 2">UAMH 11012</strain>
    </source>
</reference>
<organism evidence="1 2">
    <name type="scientific">Phialocephala subalpina</name>
    <dbReference type="NCBI Taxonomy" id="576137"/>
    <lineage>
        <taxon>Eukaryota</taxon>
        <taxon>Fungi</taxon>
        <taxon>Dikarya</taxon>
        <taxon>Ascomycota</taxon>
        <taxon>Pezizomycotina</taxon>
        <taxon>Leotiomycetes</taxon>
        <taxon>Helotiales</taxon>
        <taxon>Mollisiaceae</taxon>
        <taxon>Phialocephala</taxon>
        <taxon>Phialocephala fortinii species complex</taxon>
    </lineage>
</organism>
<keyword evidence="2" id="KW-1185">Reference proteome</keyword>
<dbReference type="InterPro" id="IPR006175">
    <property type="entry name" value="YjgF/YER057c/UK114"/>
</dbReference>
<sequence>MANLTHLNPKSGSPPYKGLFSNCTIVPPNTSLAYISTQWAADPSTGELIEGVAGDYGKQSKVIWGNLVQILKELGATMKDVVHTTACFKEFNDEIGKEVVEAWVSVMPDKWKGDMFKPSLTFNGPAHFHRLGIVYSVQLVVAVPPK</sequence>
<dbReference type="Pfam" id="PF01042">
    <property type="entry name" value="Ribonuc_L-PSP"/>
    <property type="match status" value="1"/>
</dbReference>
<evidence type="ECO:0000313" key="1">
    <source>
        <dbReference type="EMBL" id="CZR63008.1"/>
    </source>
</evidence>
<protein>
    <submittedName>
        <fullName evidence="1">Uncharacterized protein</fullName>
    </submittedName>
</protein>
<dbReference type="Proteomes" id="UP000184330">
    <property type="component" value="Unassembled WGS sequence"/>
</dbReference>
<dbReference type="AlphaFoldDB" id="A0A1L7XDC0"/>
<dbReference type="OrthoDB" id="5318428at2759"/>